<evidence type="ECO:0000313" key="3">
    <source>
        <dbReference type="EMBL" id="MEC4722977.1"/>
    </source>
</evidence>
<accession>A0ABU6JH20</accession>
<evidence type="ECO:0000259" key="2">
    <source>
        <dbReference type="PROSITE" id="PS50887"/>
    </source>
</evidence>
<dbReference type="Pfam" id="PF00563">
    <property type="entry name" value="EAL"/>
    <property type="match status" value="1"/>
</dbReference>
<dbReference type="InterPro" id="IPR000160">
    <property type="entry name" value="GGDEF_dom"/>
</dbReference>
<dbReference type="SUPFAM" id="SSF55781">
    <property type="entry name" value="GAF domain-like"/>
    <property type="match status" value="1"/>
</dbReference>
<keyword evidence="4" id="KW-1185">Reference proteome</keyword>
<dbReference type="PANTHER" id="PTHR33121:SF70">
    <property type="entry name" value="SIGNALING PROTEIN YKOW"/>
    <property type="match status" value="1"/>
</dbReference>
<dbReference type="Gene3D" id="3.20.20.450">
    <property type="entry name" value="EAL domain"/>
    <property type="match status" value="1"/>
</dbReference>
<dbReference type="InterPro" id="IPR050706">
    <property type="entry name" value="Cyclic-di-GMP_PDE-like"/>
</dbReference>
<dbReference type="Pfam" id="PF13185">
    <property type="entry name" value="GAF_2"/>
    <property type="match status" value="1"/>
</dbReference>
<dbReference type="CDD" id="cd01949">
    <property type="entry name" value="GGDEF"/>
    <property type="match status" value="1"/>
</dbReference>
<dbReference type="Gene3D" id="3.30.450.40">
    <property type="match status" value="1"/>
</dbReference>
<dbReference type="SMART" id="SM00052">
    <property type="entry name" value="EAL"/>
    <property type="match status" value="1"/>
</dbReference>
<dbReference type="RefSeq" id="WP_326509602.1">
    <property type="nucleotide sequence ID" value="NZ_JAWIIV010000040.1"/>
</dbReference>
<dbReference type="Gene3D" id="3.30.70.270">
    <property type="match status" value="1"/>
</dbReference>
<dbReference type="InterPro" id="IPR035919">
    <property type="entry name" value="EAL_sf"/>
</dbReference>
<name>A0ABU6JH20_9BURK</name>
<dbReference type="InterPro" id="IPR029016">
    <property type="entry name" value="GAF-like_dom_sf"/>
</dbReference>
<dbReference type="Proteomes" id="UP001352263">
    <property type="component" value="Unassembled WGS sequence"/>
</dbReference>
<dbReference type="SUPFAM" id="SSF55073">
    <property type="entry name" value="Nucleotide cyclase"/>
    <property type="match status" value="1"/>
</dbReference>
<dbReference type="SMART" id="SM00267">
    <property type="entry name" value="GGDEF"/>
    <property type="match status" value="1"/>
</dbReference>
<reference evidence="3 4" key="1">
    <citation type="submission" date="2023-10" db="EMBL/GenBank/DDBJ databases">
        <title>Noviherbaspirillum sp. CPCC 100848 genome assembly.</title>
        <authorList>
            <person name="Li X.Y."/>
            <person name="Fang X.M."/>
        </authorList>
    </citation>
    <scope>NUCLEOTIDE SEQUENCE [LARGE SCALE GENOMIC DNA]</scope>
    <source>
        <strain evidence="3 4">CPCC 100848</strain>
    </source>
</reference>
<evidence type="ECO:0000259" key="1">
    <source>
        <dbReference type="PROSITE" id="PS50883"/>
    </source>
</evidence>
<protein>
    <submittedName>
        <fullName evidence="3">EAL domain-containing protein</fullName>
    </submittedName>
</protein>
<comment type="caution">
    <text evidence="3">The sequence shown here is derived from an EMBL/GenBank/DDBJ whole genome shotgun (WGS) entry which is preliminary data.</text>
</comment>
<dbReference type="CDD" id="cd01948">
    <property type="entry name" value="EAL"/>
    <property type="match status" value="1"/>
</dbReference>
<gene>
    <name evidence="3" type="ORF">RY831_27845</name>
</gene>
<dbReference type="PROSITE" id="PS50883">
    <property type="entry name" value="EAL"/>
    <property type="match status" value="1"/>
</dbReference>
<dbReference type="InterPro" id="IPR029787">
    <property type="entry name" value="Nucleotide_cyclase"/>
</dbReference>
<dbReference type="Pfam" id="PF00990">
    <property type="entry name" value="GGDEF"/>
    <property type="match status" value="1"/>
</dbReference>
<feature type="domain" description="GGDEF" evidence="2">
    <location>
        <begin position="215"/>
        <end position="346"/>
    </location>
</feature>
<proteinExistence type="predicted"/>
<dbReference type="SUPFAM" id="SSF141868">
    <property type="entry name" value="EAL domain-like"/>
    <property type="match status" value="1"/>
</dbReference>
<organism evidence="3 4">
    <name type="scientific">Noviherbaspirillum album</name>
    <dbReference type="NCBI Taxonomy" id="3080276"/>
    <lineage>
        <taxon>Bacteria</taxon>
        <taxon>Pseudomonadati</taxon>
        <taxon>Pseudomonadota</taxon>
        <taxon>Betaproteobacteria</taxon>
        <taxon>Burkholderiales</taxon>
        <taxon>Oxalobacteraceae</taxon>
        <taxon>Noviherbaspirillum</taxon>
    </lineage>
</organism>
<sequence length="621" mass="69524">MKRKQVASLDRANRVLTMLSRINRSIIRAESPDSVYRDACRIAVECGMFRFAWIGLHDPATDRLRMISAFGDPCGPEDVLVAEGGFADLVRSSRKPCIYNDLMTLGDRMGAIELVHRGFHAMAGLPLVEDSEVVGVFLLYTDQTECFDETVEDLMQEVADDIGFSLGHILNHQQRLAAESKLYYMAFYDAQTGMPNRLLLENRLPALAERHGALAMFDIRLLRVDRATEVFGRSALEQVLRTTAYRLDASRGEEGFLASIATDEFVLVVPALTDPQAIERLAGELITKIEEPVPIGDSEVFLHASVGAVHYPEQESDPTQLLRRARVSADRQGADSGFRLYGKALDEGAEQRLRLEAELHRALERNEFLLFYQPQLSLRNGEVLGVEALLQWKHPERGMLSPGSFIPLLEECGLMPQVGAWVLDTACKQVLQWQEAGLPRLRMAVNVSALQFRMSNLTAVVRQALAGARLPAEWLELELTESLILENAETTIRAMHELKALGIALSLDDFGTGYSSLSYLRRYPLDRLKIDRSFINEMMSYPSSAALVRSILAMAKSLELITIAEGVETMPQMEYLRTLGCEEMQGYLFSRPVPPEGIVSLMQRGETLQVRAAEMQDVEQR</sequence>
<dbReference type="InterPro" id="IPR043128">
    <property type="entry name" value="Rev_trsase/Diguanyl_cyclase"/>
</dbReference>
<evidence type="ECO:0000313" key="4">
    <source>
        <dbReference type="Proteomes" id="UP001352263"/>
    </source>
</evidence>
<dbReference type="InterPro" id="IPR003018">
    <property type="entry name" value="GAF"/>
</dbReference>
<dbReference type="PANTHER" id="PTHR33121">
    <property type="entry name" value="CYCLIC DI-GMP PHOSPHODIESTERASE PDEF"/>
    <property type="match status" value="1"/>
</dbReference>
<dbReference type="EMBL" id="JAWIIV010000040">
    <property type="protein sequence ID" value="MEC4722977.1"/>
    <property type="molecule type" value="Genomic_DNA"/>
</dbReference>
<dbReference type="InterPro" id="IPR001633">
    <property type="entry name" value="EAL_dom"/>
</dbReference>
<feature type="domain" description="EAL" evidence="1">
    <location>
        <begin position="352"/>
        <end position="606"/>
    </location>
</feature>
<dbReference type="PROSITE" id="PS50887">
    <property type="entry name" value="GGDEF"/>
    <property type="match status" value="1"/>
</dbReference>